<organism evidence="1">
    <name type="scientific">marine sediment metagenome</name>
    <dbReference type="NCBI Taxonomy" id="412755"/>
    <lineage>
        <taxon>unclassified sequences</taxon>
        <taxon>metagenomes</taxon>
        <taxon>ecological metagenomes</taxon>
    </lineage>
</organism>
<evidence type="ECO:0000313" key="1">
    <source>
        <dbReference type="EMBL" id="GAH23485.1"/>
    </source>
</evidence>
<comment type="caution">
    <text evidence="1">The sequence shown here is derived from an EMBL/GenBank/DDBJ whole genome shotgun (WGS) entry which is preliminary data.</text>
</comment>
<reference evidence="1" key="1">
    <citation type="journal article" date="2014" name="Front. Microbiol.">
        <title>High frequency of phylogenetically diverse reductive dehalogenase-homologous genes in deep subseafloor sedimentary metagenomes.</title>
        <authorList>
            <person name="Kawai M."/>
            <person name="Futagami T."/>
            <person name="Toyoda A."/>
            <person name="Takaki Y."/>
            <person name="Nishi S."/>
            <person name="Hori S."/>
            <person name="Arai W."/>
            <person name="Tsubouchi T."/>
            <person name="Morono Y."/>
            <person name="Uchiyama I."/>
            <person name="Ito T."/>
            <person name="Fujiyama A."/>
            <person name="Inagaki F."/>
            <person name="Takami H."/>
        </authorList>
    </citation>
    <scope>NUCLEOTIDE SEQUENCE</scope>
    <source>
        <strain evidence="1">Expedition CK06-06</strain>
    </source>
</reference>
<feature type="non-terminal residue" evidence="1">
    <location>
        <position position="31"/>
    </location>
</feature>
<dbReference type="EMBL" id="BART01042482">
    <property type="protein sequence ID" value="GAH23485.1"/>
    <property type="molecule type" value="Genomic_DNA"/>
</dbReference>
<dbReference type="AlphaFoldDB" id="X1ET85"/>
<sequence length="31" mass="3498">DYDYLGVGADLFGDQEETYLKFVVPSVETKV</sequence>
<name>X1ET85_9ZZZZ</name>
<protein>
    <submittedName>
        <fullName evidence="1">Uncharacterized protein</fullName>
    </submittedName>
</protein>
<proteinExistence type="predicted"/>
<feature type="non-terminal residue" evidence="1">
    <location>
        <position position="1"/>
    </location>
</feature>
<gene>
    <name evidence="1" type="ORF">S01H4_67478</name>
</gene>
<accession>X1ET85</accession>